<evidence type="ECO:0000313" key="6">
    <source>
        <dbReference type="EMBL" id="KGM00724.1"/>
    </source>
</evidence>
<dbReference type="InterPro" id="IPR013783">
    <property type="entry name" value="Ig-like_fold"/>
</dbReference>
<dbReference type="CDD" id="cd00063">
    <property type="entry name" value="FN3"/>
    <property type="match status" value="5"/>
</dbReference>
<protein>
    <submittedName>
        <fullName evidence="6">Fibronectin</fullName>
    </submittedName>
</protein>
<keyword evidence="3" id="KW-0119">Carbohydrate metabolism</keyword>
<dbReference type="Proteomes" id="UP000029833">
    <property type="component" value="Unassembled WGS sequence"/>
</dbReference>
<reference evidence="6 7" key="1">
    <citation type="submission" date="2013-10" db="EMBL/GenBank/DDBJ databases">
        <authorList>
            <person name="Wang G."/>
            <person name="Zhuang W."/>
        </authorList>
    </citation>
    <scope>NUCLEOTIDE SEQUENCE [LARGE SCALE GENOMIC DNA]</scope>
    <source>
        <strain evidence="6 7">DSM 20118</strain>
    </source>
</reference>
<gene>
    <name evidence="6" type="ORF">Q760_06385</name>
</gene>
<dbReference type="InterPro" id="IPR003961">
    <property type="entry name" value="FN3_dom"/>
</dbReference>
<keyword evidence="7" id="KW-1185">Reference proteome</keyword>
<organism evidence="6 7">
    <name type="scientific">Cellulomonas cellasea DSM 20118</name>
    <dbReference type="NCBI Taxonomy" id="1408250"/>
    <lineage>
        <taxon>Bacteria</taxon>
        <taxon>Bacillati</taxon>
        <taxon>Actinomycetota</taxon>
        <taxon>Actinomycetes</taxon>
        <taxon>Micrococcales</taxon>
        <taxon>Cellulomonadaceae</taxon>
        <taxon>Cellulomonas</taxon>
    </lineage>
</organism>
<dbReference type="GO" id="GO:0000272">
    <property type="term" value="P:polysaccharide catabolic process"/>
    <property type="evidence" value="ECO:0007669"/>
    <property type="project" value="UniProtKB-KW"/>
</dbReference>
<evidence type="ECO:0000256" key="4">
    <source>
        <dbReference type="SAM" id="MobiDB-lite"/>
    </source>
</evidence>
<keyword evidence="2" id="KW-0326">Glycosidase</keyword>
<evidence type="ECO:0000313" key="7">
    <source>
        <dbReference type="Proteomes" id="UP000029833"/>
    </source>
</evidence>
<dbReference type="InterPro" id="IPR036116">
    <property type="entry name" value="FN3_sf"/>
</dbReference>
<dbReference type="Gene3D" id="2.60.40.10">
    <property type="entry name" value="Immunoglobulins"/>
    <property type="match status" value="5"/>
</dbReference>
<dbReference type="PROSITE" id="PS50853">
    <property type="entry name" value="FN3"/>
    <property type="match status" value="5"/>
</dbReference>
<evidence type="ECO:0000256" key="3">
    <source>
        <dbReference type="ARBA" id="ARBA00023326"/>
    </source>
</evidence>
<feature type="compositionally biased region" description="Low complexity" evidence="4">
    <location>
        <begin position="1537"/>
        <end position="1551"/>
    </location>
</feature>
<feature type="domain" description="Fibronectin type-III" evidence="5">
    <location>
        <begin position="1556"/>
        <end position="1651"/>
    </location>
</feature>
<keyword evidence="3" id="KW-0624">Polysaccharide degradation</keyword>
<dbReference type="SMART" id="SM00060">
    <property type="entry name" value="FN3"/>
    <property type="match status" value="5"/>
</dbReference>
<proteinExistence type="predicted"/>
<feature type="domain" description="Fibronectin type-III" evidence="5">
    <location>
        <begin position="1743"/>
        <end position="1840"/>
    </location>
</feature>
<sequence length="2023" mass="208682">MRAVRLASVRRRTVSAAAVVTVPVVLAVLALVNPGFPLARVDLNDGGVWLTATSQAKLGRFNTQVEELNSGLVTTAARFDVLQDAGDVLLLEPGSVSVVDPASVTLVAQVPVPGEASASMGGGTVAVLDAGGNAWVRPFASLDALRVSSDPPDLELGDDGRVVVTRDGLALGVDGTTGDVTRVRLEAGTPVAEPVGSLGAGVEHLTAVGDEPVGLTGSTLVTLRGEVELDGDGLVLQQPGPAADDVLVASRTALLEVPLGGGDPVERVTGGSGRPAAPVRVRDCAHAAWASATGSYLRQCAGGSGPVVEDLEDMSSQDELTFRVNRGVVVLNDTLRGRVWMPLEDTALREPNWEDIVPEEELEEEQEDAEGTETTQDLVAECGTQSAPPTAQDDGFGVRPGRATILPVIDNDSSSDCGILAVSEFDPVPQEFGRLEAIYGGRSLQLTVAPDATGSATFTYTITDGRGTSAPSTASVTLTVREDGVNEAPVQVRTGSMRVEQGAQATYNALADFADPDGDDLVLVGAVSDGGGVSFRQDGSVTFRAEGGTLGRNQVRLTVTDGVETAEGVLEVDVRAAGSLAPQVDPVHVVTYVDLPALVQPLAAVRSSSAEPVRLAGVEEVAGLTLTTDLAAGTFTVSAARPGTYYVPFVVAAPPQQATGLARVDVREWPSEVQPPVAVRDRAYLPAGGEVTVDPLANDTDPAGGVLVVQSVEAPADSGLRVAVIGHQLVQVSATRTLEAPVSVRYVVSNGTASATSEIAVHPVPPSATNQPPVVENVEVSVRTGGVVTVPVLEDAYDPDGDRLTLVPELAEPLGDGQGLLFVSGDVLRYQAPESPLTARATFAVRDALGNTTAATLTVRVHESDATTKSPPRPRDLTARVFESETIRIPVPLVGIDDDGDGVTLLGAAVAPTKGRIVEVGADWLEYEALPGELGTDTFTYAVEDWVGQRAVATIRVGISPRPTTTVPVVARDDAVQVRPGERVEVRVLANDVDPNGGELSLVTDLETAEGVDARVEGRRILVQAPDEPAVLQIVYTATNIRGGRASAVLTVTVADDAAVLAPIAQDVVVPPIDTIGRESVEVDVLEVAQNPSGPLSDLRVSVPASAAEVATVTPQGNVVVTLVDHAQTVPYLLTNVSPQADRVSSYAFITVPALGFFPPTPRPKAPELRVASGEPLEIPLDEQVQVAPGRTASIADPAAVTATKSDGTALVKDATTLRFQSAAGYAGPASITVPVTDRTSAGDPDGRTSVITLAITVYALDDHPPTFEPTALDMGPGEAPIAVDLRALTRGPEGETTTTTPYTYQLTSAVPAGFTATLEGSTLRVSAARTTPKGTLGSLAVKIGYGRAGSMDVQVDLRVTASTRQLARVVDRTITDGVQGRDTVVNVLENALNPFPDGVLTVVGAVVETPGAGTASPTSSTVSVRPNADFVGAMVTRFRVRDATGDPDREVEGRITVLVRGKPDAPRAPRVVEVRDRTVVLAWDAPADRGAPITGYRVVANPGGAVRACASTTCTIDNLTNDTEYTFTVAAQNAVDWSDPSPASAPARPDAVPDPPGAPVEVSTGDRELTVRWEAPRSTGSPITSYTVEITPAPSNGPASVTTSTLSQRFTGLDNGKAYTVRVRAQNRAPEPSGWSPSSVTIVPAKAPEPPAVTATSGETGWSSEPEIVATWTPPANNGDPVRGYEVTVDGGAPVAVGGELSFRIPGAERGRTYTIGVRALNKAGASAWGTVTAEVWSGPQPPGSPVATAVDGGSWGQAAVELRWQPPSSAGGRGFVVTDYEITGGPSTISVGGGTTSHPVTGLPGGSSYSFVIRARNSRGIWSEPVPFAPVTVRTVPQAPNLTVTTGGVDQVTVGASDAADGGTGITARRYRVNGGDWVSGSPPGTIDQEGDVTVRYQVANAVGWSAETVAGARAGEPSAPGAPPIDSATSPSAEKLAFRWSAAEANGRDVTQYEWEVLRGAARIDRNGNAALPTEPVVVDVPGGGDVLVRVRARNAVGWGPWSERPATVTGPAPAAGAGG</sequence>
<keyword evidence="2" id="KW-0378">Hydrolase</keyword>
<dbReference type="SUPFAM" id="SSF50974">
    <property type="entry name" value="Nitrous oxide reductase, N-terminal domain"/>
    <property type="match status" value="1"/>
</dbReference>
<evidence type="ECO:0000256" key="1">
    <source>
        <dbReference type="ARBA" id="ARBA00022737"/>
    </source>
</evidence>
<feature type="domain" description="Fibronectin type-III" evidence="5">
    <location>
        <begin position="1466"/>
        <end position="1555"/>
    </location>
</feature>
<dbReference type="PANTHER" id="PTHR13817:SF73">
    <property type="entry name" value="FIBRONECTIN TYPE-III DOMAIN-CONTAINING PROTEIN"/>
    <property type="match status" value="1"/>
</dbReference>
<name>A0A0A0B4J3_9CELL</name>
<dbReference type="EMBL" id="AXNT01000172">
    <property type="protein sequence ID" value="KGM00724.1"/>
    <property type="molecule type" value="Genomic_DNA"/>
</dbReference>
<feature type="domain" description="Fibronectin type-III" evidence="5">
    <location>
        <begin position="1653"/>
        <end position="1742"/>
    </location>
</feature>
<dbReference type="InterPro" id="IPR050964">
    <property type="entry name" value="Striated_Muscle_Regulatory"/>
</dbReference>
<dbReference type="InterPro" id="IPR011045">
    <property type="entry name" value="N2O_reductase_N"/>
</dbReference>
<evidence type="ECO:0000256" key="2">
    <source>
        <dbReference type="ARBA" id="ARBA00023295"/>
    </source>
</evidence>
<feature type="domain" description="Fibronectin type-III" evidence="5">
    <location>
        <begin position="1922"/>
        <end position="2018"/>
    </location>
</feature>
<dbReference type="PANTHER" id="PTHR13817">
    <property type="entry name" value="TITIN"/>
    <property type="match status" value="1"/>
</dbReference>
<feature type="region of interest" description="Disordered" evidence="4">
    <location>
        <begin position="1537"/>
        <end position="1564"/>
    </location>
</feature>
<dbReference type="Pfam" id="PF17963">
    <property type="entry name" value="Big_9"/>
    <property type="match status" value="6"/>
</dbReference>
<keyword evidence="1" id="KW-0677">Repeat</keyword>
<comment type="caution">
    <text evidence="6">The sequence shown here is derived from an EMBL/GenBank/DDBJ whole genome shotgun (WGS) entry which is preliminary data.</text>
</comment>
<dbReference type="Pfam" id="PF00041">
    <property type="entry name" value="fn3"/>
    <property type="match status" value="3"/>
</dbReference>
<dbReference type="STRING" id="1408250.Q760_06385"/>
<evidence type="ECO:0000259" key="5">
    <source>
        <dbReference type="PROSITE" id="PS50853"/>
    </source>
</evidence>
<dbReference type="GO" id="GO:0016798">
    <property type="term" value="F:hydrolase activity, acting on glycosyl bonds"/>
    <property type="evidence" value="ECO:0007669"/>
    <property type="project" value="UniProtKB-KW"/>
</dbReference>
<accession>A0A0A0B4J3</accession>
<dbReference type="SUPFAM" id="SSF49265">
    <property type="entry name" value="Fibronectin type III"/>
    <property type="match status" value="3"/>
</dbReference>